<dbReference type="AlphaFoldDB" id="A0A4R2L1I0"/>
<sequence length="253" mass="27115">METPDRLPLADDQWLAYHRSPGRAPGVVFLGGFHSDMGGTKACHLEARCRAAGRAFLRFDYRGHGASSGRFEDGTIGRWAADAVAVIDALTTGPQVLVGSSMGGWLALLAARARAARIVGLVGIAAAPDFVEDLIQAGLSDAERARLLAEGVIERPSAYDDGPYRITRTLLAEGRRHLLLRAPLTLGIPVRLLHGMADADVPWQTSLRLLERLGDADVRLTLIKDGDHRLARESDLALLDATLDDLLAGLATS</sequence>
<evidence type="ECO:0000256" key="7">
    <source>
        <dbReference type="ARBA" id="ARBA00042645"/>
    </source>
</evidence>
<name>A0A4R2L1I0_9GAMM</name>
<feature type="domain" description="AB hydrolase-1" evidence="12">
    <location>
        <begin position="44"/>
        <end position="234"/>
    </location>
</feature>
<accession>A0A4R2L1I0</accession>
<evidence type="ECO:0000256" key="2">
    <source>
        <dbReference type="ARBA" id="ARBA00022801"/>
    </source>
</evidence>
<reference evidence="13 14" key="1">
    <citation type="submission" date="2019-03" db="EMBL/GenBank/DDBJ databases">
        <title>Genomic Encyclopedia of Type Strains, Phase IV (KMG-IV): sequencing the most valuable type-strain genomes for metagenomic binning, comparative biology and taxonomic classification.</title>
        <authorList>
            <person name="Goeker M."/>
        </authorList>
    </citation>
    <scope>NUCLEOTIDE SEQUENCE [LARGE SCALE GENOMIC DNA]</scope>
    <source>
        <strain evidence="13 14">DSM 25287</strain>
    </source>
</reference>
<evidence type="ECO:0000313" key="14">
    <source>
        <dbReference type="Proteomes" id="UP000295765"/>
    </source>
</evidence>
<comment type="caution">
    <text evidence="13">The sequence shown here is derived from an EMBL/GenBank/DDBJ whole genome shotgun (WGS) entry which is preliminary data.</text>
</comment>
<evidence type="ECO:0000256" key="8">
    <source>
        <dbReference type="ARBA" id="ARBA00042704"/>
    </source>
</evidence>
<evidence type="ECO:0000256" key="4">
    <source>
        <dbReference type="ARBA" id="ARBA00039132"/>
    </source>
</evidence>
<dbReference type="GO" id="GO:0102390">
    <property type="term" value="F:mycophenolic acid acyl-glucuronide esterase activity"/>
    <property type="evidence" value="ECO:0007669"/>
    <property type="project" value="UniProtKB-EC"/>
</dbReference>
<dbReference type="EC" id="3.1.1.93" evidence="4"/>
<keyword evidence="14" id="KW-1185">Reference proteome</keyword>
<dbReference type="RefSeq" id="WP_243662689.1">
    <property type="nucleotide sequence ID" value="NZ_SLWY01000016.1"/>
</dbReference>
<dbReference type="SUPFAM" id="SSF53474">
    <property type="entry name" value="alpha/beta-Hydrolases"/>
    <property type="match status" value="1"/>
</dbReference>
<dbReference type="Gene3D" id="3.40.50.1820">
    <property type="entry name" value="alpha/beta hydrolase"/>
    <property type="match status" value="1"/>
</dbReference>
<comment type="catalytic activity">
    <reaction evidence="10">
        <text>S-hexadecanoyl-L-cysteinyl-[protein] + H2O = L-cysteinyl-[protein] + hexadecanoate + H(+)</text>
        <dbReference type="Rhea" id="RHEA:19233"/>
        <dbReference type="Rhea" id="RHEA-COMP:10131"/>
        <dbReference type="Rhea" id="RHEA-COMP:11032"/>
        <dbReference type="ChEBI" id="CHEBI:7896"/>
        <dbReference type="ChEBI" id="CHEBI:15377"/>
        <dbReference type="ChEBI" id="CHEBI:15378"/>
        <dbReference type="ChEBI" id="CHEBI:29950"/>
        <dbReference type="ChEBI" id="CHEBI:74151"/>
        <dbReference type="EC" id="3.1.2.22"/>
    </reaction>
    <physiologicalReaction direction="left-to-right" evidence="10">
        <dbReference type="Rhea" id="RHEA:19234"/>
    </physiologicalReaction>
</comment>
<keyword evidence="3" id="KW-0809">Transit peptide</keyword>
<dbReference type="InterPro" id="IPR052382">
    <property type="entry name" value="ABHD10_acyl-thioesterase"/>
</dbReference>
<evidence type="ECO:0000256" key="5">
    <source>
        <dbReference type="ARBA" id="ARBA00039314"/>
    </source>
</evidence>
<proteinExistence type="predicted"/>
<dbReference type="GO" id="GO:0008474">
    <property type="term" value="F:palmitoyl-(protein) hydrolase activity"/>
    <property type="evidence" value="ECO:0007669"/>
    <property type="project" value="UniProtKB-EC"/>
</dbReference>
<gene>
    <name evidence="13" type="ORF">EV699_11638</name>
</gene>
<keyword evidence="2" id="KW-0378">Hydrolase</keyword>
<dbReference type="EC" id="3.1.2.22" evidence="1"/>
<organism evidence="13 14">
    <name type="scientific">Plasticicumulans lactativorans</name>
    <dbReference type="NCBI Taxonomy" id="1133106"/>
    <lineage>
        <taxon>Bacteria</taxon>
        <taxon>Pseudomonadati</taxon>
        <taxon>Pseudomonadota</taxon>
        <taxon>Gammaproteobacteria</taxon>
        <taxon>Candidatus Competibacteraceae</taxon>
        <taxon>Plasticicumulans</taxon>
    </lineage>
</organism>
<evidence type="ECO:0000313" key="13">
    <source>
        <dbReference type="EMBL" id="TCO80133.1"/>
    </source>
</evidence>
<dbReference type="Proteomes" id="UP000295765">
    <property type="component" value="Unassembled WGS sequence"/>
</dbReference>
<dbReference type="Pfam" id="PF12697">
    <property type="entry name" value="Abhydrolase_6"/>
    <property type="match status" value="1"/>
</dbReference>
<evidence type="ECO:0000256" key="11">
    <source>
        <dbReference type="ARBA" id="ARBA00047972"/>
    </source>
</evidence>
<evidence type="ECO:0000256" key="3">
    <source>
        <dbReference type="ARBA" id="ARBA00022946"/>
    </source>
</evidence>
<dbReference type="PANTHER" id="PTHR16138">
    <property type="entry name" value="MYCOPHENOLIC ACID ACYL-GLUCURONIDE ESTERASE, MITOCHONDRIAL"/>
    <property type="match status" value="1"/>
</dbReference>
<evidence type="ECO:0000256" key="10">
    <source>
        <dbReference type="ARBA" id="ARBA00047409"/>
    </source>
</evidence>
<protein>
    <recommendedName>
        <fullName evidence="5">Palmitoyl-protein thioesterase ABHD10, mitochondrial</fullName>
        <ecNumber evidence="4">3.1.1.93</ecNumber>
        <ecNumber evidence="1">3.1.2.22</ecNumber>
    </recommendedName>
    <alternativeName>
        <fullName evidence="7">Acyl-protein thioesterase ABHD10</fullName>
    </alternativeName>
    <alternativeName>
        <fullName evidence="8">Alpha/beta hydrolase domain-containing protein 10</fullName>
    </alternativeName>
    <alternativeName>
        <fullName evidence="6">Mycophenolic acid acyl-glucuronide esterase, mitochondrial</fullName>
    </alternativeName>
</protein>
<comment type="function">
    <text evidence="9">Acts as an acyl-protein thioesterase that hydrolyzes fatty acids from acylated residues in proteins. Regulates the mitochondrial S-depalmitoylation of the nucleophilic active site residue of peroxiredoxin-5/PRDX5, a key antioxidant protein, therefore modulating mitochondrial antioxidant ability. Also catalyzes the deglucuronidation of mycophenolic acid acyl-glucuronide, an active metabolite of the immunosuppressant drug mycophenolate.</text>
</comment>
<dbReference type="PANTHER" id="PTHR16138:SF7">
    <property type="entry name" value="PALMITOYL-PROTEIN THIOESTERASE ABHD10, MITOCHONDRIAL"/>
    <property type="match status" value="1"/>
</dbReference>
<evidence type="ECO:0000256" key="1">
    <source>
        <dbReference type="ARBA" id="ARBA00012423"/>
    </source>
</evidence>
<comment type="catalytic activity">
    <reaction evidence="11">
        <text>mycophenolic acid O-acyl-beta-D-glucuronide + H2O = mycophenolate + D-glucuronate + H(+)</text>
        <dbReference type="Rhea" id="RHEA:34179"/>
        <dbReference type="ChEBI" id="CHEBI:15377"/>
        <dbReference type="ChEBI" id="CHEBI:15378"/>
        <dbReference type="ChEBI" id="CHEBI:58720"/>
        <dbReference type="ChEBI" id="CHEBI:62932"/>
        <dbReference type="ChEBI" id="CHEBI:66982"/>
        <dbReference type="EC" id="3.1.1.93"/>
    </reaction>
    <physiologicalReaction direction="left-to-right" evidence="11">
        <dbReference type="Rhea" id="RHEA:34180"/>
    </physiologicalReaction>
</comment>
<dbReference type="InterPro" id="IPR029058">
    <property type="entry name" value="AB_hydrolase_fold"/>
</dbReference>
<evidence type="ECO:0000256" key="9">
    <source>
        <dbReference type="ARBA" id="ARBA00046047"/>
    </source>
</evidence>
<evidence type="ECO:0000259" key="12">
    <source>
        <dbReference type="Pfam" id="PF12697"/>
    </source>
</evidence>
<dbReference type="EMBL" id="SLWY01000016">
    <property type="protein sequence ID" value="TCO80133.1"/>
    <property type="molecule type" value="Genomic_DNA"/>
</dbReference>
<evidence type="ECO:0000256" key="6">
    <source>
        <dbReference type="ARBA" id="ARBA00041520"/>
    </source>
</evidence>
<dbReference type="InterPro" id="IPR000073">
    <property type="entry name" value="AB_hydrolase_1"/>
</dbReference>